<proteinExistence type="predicted"/>
<protein>
    <submittedName>
        <fullName evidence="3">Helix-turn-helix domain-containing protein</fullName>
    </submittedName>
</protein>
<dbReference type="GO" id="GO:0003700">
    <property type="term" value="F:DNA-binding transcription factor activity"/>
    <property type="evidence" value="ECO:0007669"/>
    <property type="project" value="InterPro"/>
</dbReference>
<dbReference type="PROSITE" id="PS50937">
    <property type="entry name" value="HTH_MERR_2"/>
    <property type="match status" value="1"/>
</dbReference>
<dbReference type="GO" id="GO:0003677">
    <property type="term" value="F:DNA binding"/>
    <property type="evidence" value="ECO:0007669"/>
    <property type="project" value="UniProtKB-KW"/>
</dbReference>
<dbReference type="SMART" id="SM00422">
    <property type="entry name" value="HTH_MERR"/>
    <property type="match status" value="1"/>
</dbReference>
<reference evidence="3 4" key="1">
    <citation type="submission" date="2019-08" db="EMBL/GenBank/DDBJ databases">
        <title>Gluconobacter frateurii HD924 genome.</title>
        <authorList>
            <person name="Liu Y."/>
            <person name="Zhang P."/>
        </authorList>
    </citation>
    <scope>NUCLEOTIDE SEQUENCE [LARGE SCALE GENOMIC DNA]</scope>
    <source>
        <strain evidence="3 4">HD924</strain>
        <plasmid evidence="3 4">unnamed1</plasmid>
    </source>
</reference>
<dbReference type="InterPro" id="IPR000551">
    <property type="entry name" value="MerR-type_HTH_dom"/>
</dbReference>
<dbReference type="CDD" id="cd04781">
    <property type="entry name" value="HTH_MerR-like_sg6"/>
    <property type="match status" value="1"/>
</dbReference>
<dbReference type="Proteomes" id="UP000323560">
    <property type="component" value="Plasmid unnamed1"/>
</dbReference>
<accession>A0AAP9EVB9</accession>
<keyword evidence="1" id="KW-0238">DNA-binding</keyword>
<sequence length="162" mass="17991">MLMMDIAEAARRSGMAASTLRYYEDQGLIQSTGRKGLRRIFDNDILPRLALIALGRRAGFSVAEIGNMLGSDGPLHVDRDQLTTKADSIDQTIRHLAALRDGLRHAAVCTAPSHMECPRFKRLLQAALKPRLSRQTRVYRSASLQLVRPRAANRKPDVSAKT</sequence>
<dbReference type="EMBL" id="CP043044">
    <property type="protein sequence ID" value="QEH97769.1"/>
    <property type="molecule type" value="Genomic_DNA"/>
</dbReference>
<dbReference type="InterPro" id="IPR009061">
    <property type="entry name" value="DNA-bd_dom_put_sf"/>
</dbReference>
<geneLocation type="plasmid" evidence="3 4">
    <name>unnamed1</name>
</geneLocation>
<dbReference type="Gene3D" id="1.10.1660.10">
    <property type="match status" value="1"/>
</dbReference>
<dbReference type="KEGG" id="gti:FXF46_15820"/>
<feature type="domain" description="HTH merR-type" evidence="2">
    <location>
        <begin position="3"/>
        <end position="71"/>
    </location>
</feature>
<dbReference type="PRINTS" id="PR00040">
    <property type="entry name" value="HTHMERR"/>
</dbReference>
<dbReference type="AlphaFoldDB" id="A0AAP9EVB9"/>
<dbReference type="InterPro" id="IPR047057">
    <property type="entry name" value="MerR_fam"/>
</dbReference>
<gene>
    <name evidence="3" type="ORF">FXF46_15820</name>
</gene>
<dbReference type="SUPFAM" id="SSF46955">
    <property type="entry name" value="Putative DNA-binding domain"/>
    <property type="match status" value="1"/>
</dbReference>
<evidence type="ECO:0000313" key="4">
    <source>
        <dbReference type="Proteomes" id="UP000323560"/>
    </source>
</evidence>
<keyword evidence="3" id="KW-0614">Plasmid</keyword>
<dbReference type="RefSeq" id="WP_148621262.1">
    <property type="nucleotide sequence ID" value="NZ_CP043044.1"/>
</dbReference>
<evidence type="ECO:0000259" key="2">
    <source>
        <dbReference type="PROSITE" id="PS50937"/>
    </source>
</evidence>
<dbReference type="Pfam" id="PF13411">
    <property type="entry name" value="MerR_1"/>
    <property type="match status" value="1"/>
</dbReference>
<evidence type="ECO:0000313" key="3">
    <source>
        <dbReference type="EMBL" id="QEH97769.1"/>
    </source>
</evidence>
<evidence type="ECO:0000256" key="1">
    <source>
        <dbReference type="ARBA" id="ARBA00023125"/>
    </source>
</evidence>
<dbReference type="PANTHER" id="PTHR30204">
    <property type="entry name" value="REDOX-CYCLING DRUG-SENSING TRANSCRIPTIONAL ACTIVATOR SOXR"/>
    <property type="match status" value="1"/>
</dbReference>
<dbReference type="PANTHER" id="PTHR30204:SF97">
    <property type="entry name" value="MERR FAMILY REGULATORY PROTEIN"/>
    <property type="match status" value="1"/>
</dbReference>
<name>A0AAP9EVB9_GLUTH</name>
<organism evidence="3 4">
    <name type="scientific">Gluconobacter thailandicus</name>
    <dbReference type="NCBI Taxonomy" id="257438"/>
    <lineage>
        <taxon>Bacteria</taxon>
        <taxon>Pseudomonadati</taxon>
        <taxon>Pseudomonadota</taxon>
        <taxon>Alphaproteobacteria</taxon>
        <taxon>Acetobacterales</taxon>
        <taxon>Acetobacteraceae</taxon>
        <taxon>Gluconobacter</taxon>
    </lineage>
</organism>